<protein>
    <submittedName>
        <fullName evidence="2">Uncharacterized protein</fullName>
    </submittedName>
</protein>
<gene>
    <name evidence="2" type="ORF">SAMN02745129_1017</name>
</gene>
<dbReference type="EMBL" id="FQXG01000001">
    <property type="protein sequence ID" value="SHG87843.1"/>
    <property type="molecule type" value="Genomic_DNA"/>
</dbReference>
<organism evidence="2 3">
    <name type="scientific">Ferrimonas marina</name>
    <dbReference type="NCBI Taxonomy" id="299255"/>
    <lineage>
        <taxon>Bacteria</taxon>
        <taxon>Pseudomonadati</taxon>
        <taxon>Pseudomonadota</taxon>
        <taxon>Gammaproteobacteria</taxon>
        <taxon>Alteromonadales</taxon>
        <taxon>Ferrimonadaceae</taxon>
        <taxon>Ferrimonas</taxon>
    </lineage>
</organism>
<keyword evidence="1" id="KW-0472">Membrane</keyword>
<sequence length="153" mass="17942">MVESQLGTTLVLLLCIVITLVVSIGIYLKSFLEHRFNQLAQRHELDALTLETQRGLQLLNRENGHIVERLGNLSQMSSEVLTERMKAHQQAYHMWYQTLQLLRESSKRRQRKEAKRHFDDCEAFWQAHCLYLDEEARMAFRQSYQFTTGASLG</sequence>
<dbReference type="Proteomes" id="UP000184268">
    <property type="component" value="Unassembled WGS sequence"/>
</dbReference>
<keyword evidence="3" id="KW-1185">Reference proteome</keyword>
<name>A0A1M5NFV7_9GAMM</name>
<dbReference type="RefSeq" id="WP_067654641.1">
    <property type="nucleotide sequence ID" value="NZ_FQXG01000001.1"/>
</dbReference>
<evidence type="ECO:0000313" key="3">
    <source>
        <dbReference type="Proteomes" id="UP000184268"/>
    </source>
</evidence>
<proteinExistence type="predicted"/>
<evidence type="ECO:0000256" key="1">
    <source>
        <dbReference type="SAM" id="Phobius"/>
    </source>
</evidence>
<dbReference type="AlphaFoldDB" id="A0A1M5NFV7"/>
<reference evidence="2 3" key="1">
    <citation type="submission" date="2016-11" db="EMBL/GenBank/DDBJ databases">
        <authorList>
            <person name="Jaros S."/>
            <person name="Januszkiewicz K."/>
            <person name="Wedrychowicz H."/>
        </authorList>
    </citation>
    <scope>NUCLEOTIDE SEQUENCE [LARGE SCALE GENOMIC DNA]</scope>
    <source>
        <strain evidence="2 3">DSM 16917</strain>
    </source>
</reference>
<keyword evidence="1" id="KW-0812">Transmembrane</keyword>
<feature type="transmembrane region" description="Helical" evidence="1">
    <location>
        <begin position="6"/>
        <end position="28"/>
    </location>
</feature>
<evidence type="ECO:0000313" key="2">
    <source>
        <dbReference type="EMBL" id="SHG87843.1"/>
    </source>
</evidence>
<accession>A0A1M5NFV7</accession>
<keyword evidence="1" id="KW-1133">Transmembrane helix</keyword>